<dbReference type="AlphaFoldDB" id="A0AAN8LQT3"/>
<sequence length="88" mass="9701">MVSLIMPSLLTQPLRTTAPTMDITCVHGDTKTYPTADVEISELIGLTSSIYFTQCERGEFKLMSLLPWPLLLSLTCGTAVSIWTHTVL</sequence>
<dbReference type="EMBL" id="JAGTTL010000010">
    <property type="protein sequence ID" value="KAK6316980.1"/>
    <property type="molecule type" value="Genomic_DNA"/>
</dbReference>
<protein>
    <submittedName>
        <fullName evidence="1">Uncharacterized protein</fullName>
    </submittedName>
</protein>
<proteinExistence type="predicted"/>
<gene>
    <name evidence="1" type="ORF">J4Q44_G00123800</name>
</gene>
<keyword evidence="2" id="KW-1185">Reference proteome</keyword>
<dbReference type="Proteomes" id="UP001356427">
    <property type="component" value="Unassembled WGS sequence"/>
</dbReference>
<evidence type="ECO:0000313" key="1">
    <source>
        <dbReference type="EMBL" id="KAK6316980.1"/>
    </source>
</evidence>
<evidence type="ECO:0000313" key="2">
    <source>
        <dbReference type="Proteomes" id="UP001356427"/>
    </source>
</evidence>
<comment type="caution">
    <text evidence="1">The sequence shown here is derived from an EMBL/GenBank/DDBJ whole genome shotgun (WGS) entry which is preliminary data.</text>
</comment>
<name>A0AAN8LQT3_9TELE</name>
<reference evidence="1 2" key="1">
    <citation type="submission" date="2021-04" db="EMBL/GenBank/DDBJ databases">
        <authorList>
            <person name="De Guttry C."/>
            <person name="Zahm M."/>
            <person name="Klopp C."/>
            <person name="Cabau C."/>
            <person name="Louis A."/>
            <person name="Berthelot C."/>
            <person name="Parey E."/>
            <person name="Roest Crollius H."/>
            <person name="Montfort J."/>
            <person name="Robinson-Rechavi M."/>
            <person name="Bucao C."/>
            <person name="Bouchez O."/>
            <person name="Gislard M."/>
            <person name="Lluch J."/>
            <person name="Milhes M."/>
            <person name="Lampietro C."/>
            <person name="Lopez Roques C."/>
            <person name="Donnadieu C."/>
            <person name="Braasch I."/>
            <person name="Desvignes T."/>
            <person name="Postlethwait J."/>
            <person name="Bobe J."/>
            <person name="Wedekind C."/>
            <person name="Guiguen Y."/>
        </authorList>
    </citation>
    <scope>NUCLEOTIDE SEQUENCE [LARGE SCALE GENOMIC DNA]</scope>
    <source>
        <strain evidence="1">Cs_M1</strain>
        <tissue evidence="1">Blood</tissue>
    </source>
</reference>
<accession>A0AAN8LQT3</accession>
<organism evidence="1 2">
    <name type="scientific">Coregonus suidteri</name>
    <dbReference type="NCBI Taxonomy" id="861788"/>
    <lineage>
        <taxon>Eukaryota</taxon>
        <taxon>Metazoa</taxon>
        <taxon>Chordata</taxon>
        <taxon>Craniata</taxon>
        <taxon>Vertebrata</taxon>
        <taxon>Euteleostomi</taxon>
        <taxon>Actinopterygii</taxon>
        <taxon>Neopterygii</taxon>
        <taxon>Teleostei</taxon>
        <taxon>Protacanthopterygii</taxon>
        <taxon>Salmoniformes</taxon>
        <taxon>Salmonidae</taxon>
        <taxon>Coregoninae</taxon>
        <taxon>Coregonus</taxon>
    </lineage>
</organism>